<dbReference type="GO" id="GO:0008202">
    <property type="term" value="P:steroid metabolic process"/>
    <property type="evidence" value="ECO:0007669"/>
    <property type="project" value="TreeGrafter"/>
</dbReference>
<dbReference type="AlphaFoldDB" id="A0A2L2XZU2"/>
<organism evidence="4">
    <name type="scientific">Parasteatoda tepidariorum</name>
    <name type="common">Common house spider</name>
    <name type="synonym">Achaearanea tepidariorum</name>
    <dbReference type="NCBI Taxonomy" id="114398"/>
    <lineage>
        <taxon>Eukaryota</taxon>
        <taxon>Metazoa</taxon>
        <taxon>Ecdysozoa</taxon>
        <taxon>Arthropoda</taxon>
        <taxon>Chelicerata</taxon>
        <taxon>Arachnida</taxon>
        <taxon>Araneae</taxon>
        <taxon>Araneomorphae</taxon>
        <taxon>Entelegynae</taxon>
        <taxon>Araneoidea</taxon>
        <taxon>Theridiidae</taxon>
        <taxon>Parasteatoda</taxon>
    </lineage>
</organism>
<protein>
    <submittedName>
        <fullName evidence="4">Estradiol 17-beta-dehydrogenase 2</fullName>
    </submittedName>
</protein>
<dbReference type="GO" id="GO:0016491">
    <property type="term" value="F:oxidoreductase activity"/>
    <property type="evidence" value="ECO:0007669"/>
    <property type="project" value="UniProtKB-KW"/>
</dbReference>
<dbReference type="PRINTS" id="PR00080">
    <property type="entry name" value="SDRFAMILY"/>
</dbReference>
<dbReference type="OrthoDB" id="6418310at2759"/>
<evidence type="ECO:0000313" key="4">
    <source>
        <dbReference type="EMBL" id="LAA01454.1"/>
    </source>
</evidence>
<feature type="transmembrane region" description="Helical" evidence="3">
    <location>
        <begin position="7"/>
        <end position="27"/>
    </location>
</feature>
<evidence type="ECO:0000256" key="2">
    <source>
        <dbReference type="RuleBase" id="RU000363"/>
    </source>
</evidence>
<reference evidence="4" key="1">
    <citation type="journal article" date="2016" name="Mol. Ecol. Resour.">
        <title>Evaluation of the impact of RNA preservation methods of spiders for de novo transcriptome assembly.</title>
        <authorList>
            <person name="Kono N."/>
            <person name="Nakamura H."/>
            <person name="Ito Y."/>
            <person name="Tomita M."/>
            <person name="Arakawa K."/>
        </authorList>
    </citation>
    <scope>NUCLEOTIDE SEQUENCE</scope>
    <source>
        <tissue evidence="4">Whole body</tissue>
    </source>
</reference>
<sequence length="366" mass="41359">MNSQYCLVVLAHFFGVFLALRTFFYIAPHFLTDFIACAVTLATTALVGCFTFQFTKKKWLNDRVQSDGKAVLITGCDRGFGHATAIHLDSLGYHVFASCLFPTGPGAEELKNKRSSHLQVLEMDITKDESVQKALEFVKENLGTSELWAVVNNAGILKGLSVELTPMQDFQDAIEVNLYGHIRVAKAFLPLLRQSKGRLVNFTSLIGRVVLPHMTAYTVSKFGAVGFTECLRQEMDVWGVSVISIEPEIYKTGLTDTNHLNKYMETTLNNLDESIKSDYGEKYLKQLEKMTYYFFSFASDKTQTVVDAVVSAVTLEHPEKVYRPRRNAIIRGLFFVFQNFPLAVQDIFIKFYPYVAIWENLKPASK</sequence>
<dbReference type="Gene3D" id="3.40.50.720">
    <property type="entry name" value="NAD(P)-binding Rossmann-like Domain"/>
    <property type="match status" value="1"/>
</dbReference>
<feature type="transmembrane region" description="Helical" evidence="3">
    <location>
        <begin position="33"/>
        <end position="54"/>
    </location>
</feature>
<accession>A0A2L2XZU2</accession>
<dbReference type="PRINTS" id="PR00081">
    <property type="entry name" value="GDHRDH"/>
</dbReference>
<dbReference type="PANTHER" id="PTHR43313:SF36">
    <property type="entry name" value="D-BETA-HYDROXYBUTYRATE DEHYDROGENASE, MITOCHONDRIAL"/>
    <property type="match status" value="1"/>
</dbReference>
<evidence type="ECO:0000256" key="1">
    <source>
        <dbReference type="ARBA" id="ARBA00023002"/>
    </source>
</evidence>
<dbReference type="InterPro" id="IPR020904">
    <property type="entry name" value="Sc_DH/Rdtase_CS"/>
</dbReference>
<keyword evidence="3" id="KW-0812">Transmembrane</keyword>
<dbReference type="InterPro" id="IPR002347">
    <property type="entry name" value="SDR_fam"/>
</dbReference>
<keyword evidence="3" id="KW-1133">Transmembrane helix</keyword>
<evidence type="ECO:0000256" key="3">
    <source>
        <dbReference type="SAM" id="Phobius"/>
    </source>
</evidence>
<name>A0A2L2XZU2_PARTP</name>
<comment type="similarity">
    <text evidence="2">Belongs to the short-chain dehydrogenases/reductases (SDR) family.</text>
</comment>
<dbReference type="InterPro" id="IPR036291">
    <property type="entry name" value="NAD(P)-bd_dom_sf"/>
</dbReference>
<dbReference type="EMBL" id="IAAA01003854">
    <property type="protein sequence ID" value="LAA01454.1"/>
    <property type="molecule type" value="mRNA"/>
</dbReference>
<dbReference type="SUPFAM" id="SSF51735">
    <property type="entry name" value="NAD(P)-binding Rossmann-fold domains"/>
    <property type="match status" value="1"/>
</dbReference>
<dbReference type="PANTHER" id="PTHR43313">
    <property type="entry name" value="SHORT-CHAIN DEHYDROGENASE/REDUCTASE FAMILY 9C"/>
    <property type="match status" value="1"/>
</dbReference>
<dbReference type="PROSITE" id="PS00061">
    <property type="entry name" value="ADH_SHORT"/>
    <property type="match status" value="1"/>
</dbReference>
<dbReference type="Pfam" id="PF00106">
    <property type="entry name" value="adh_short"/>
    <property type="match status" value="1"/>
</dbReference>
<keyword evidence="1" id="KW-0560">Oxidoreductase</keyword>
<keyword evidence="3" id="KW-0472">Membrane</keyword>
<proteinExistence type="evidence at transcript level"/>